<feature type="transmembrane region" description="Helical" evidence="2">
    <location>
        <begin position="76"/>
        <end position="97"/>
    </location>
</feature>
<protein>
    <recommendedName>
        <fullName evidence="5">DUF5313 domain-containing protein</fullName>
    </recommendedName>
</protein>
<dbReference type="STRING" id="1960309.SAMN03159343_3052"/>
<feature type="compositionally biased region" description="Basic residues" evidence="1">
    <location>
        <begin position="133"/>
        <end position="153"/>
    </location>
</feature>
<evidence type="ECO:0008006" key="5">
    <source>
        <dbReference type="Google" id="ProtNLM"/>
    </source>
</evidence>
<keyword evidence="2" id="KW-0472">Membrane</keyword>
<sequence>MTEQQGTQPAGERVRPPVHRWLWYALGGSLPARHSTWVLHDTTTRTWGLRHVARSLVQMAIPTAVVLAVVPAGWALRLAVVAGGVFLGLIFSLAYMAETTEQRVIKAGYRPGTAVHARERASIEAQRAESARKRAAAAKRAARYRQRTGGRPG</sequence>
<feature type="compositionally biased region" description="Basic and acidic residues" evidence="1">
    <location>
        <begin position="123"/>
        <end position="132"/>
    </location>
</feature>
<organism evidence="3 4">
    <name type="scientific">Klenkia marina</name>
    <dbReference type="NCBI Taxonomy" id="1960309"/>
    <lineage>
        <taxon>Bacteria</taxon>
        <taxon>Bacillati</taxon>
        <taxon>Actinomycetota</taxon>
        <taxon>Actinomycetes</taxon>
        <taxon>Geodermatophilales</taxon>
        <taxon>Geodermatophilaceae</taxon>
        <taxon>Klenkia</taxon>
    </lineage>
</organism>
<dbReference type="InterPro" id="IPR035197">
    <property type="entry name" value="DUF5313"/>
</dbReference>
<evidence type="ECO:0000256" key="2">
    <source>
        <dbReference type="SAM" id="Phobius"/>
    </source>
</evidence>
<evidence type="ECO:0000313" key="4">
    <source>
        <dbReference type="Proteomes" id="UP000198981"/>
    </source>
</evidence>
<accession>A0A1G4YLC1</accession>
<dbReference type="AlphaFoldDB" id="A0A1G4YLC1"/>
<proteinExistence type="predicted"/>
<reference evidence="4" key="1">
    <citation type="submission" date="2016-10" db="EMBL/GenBank/DDBJ databases">
        <authorList>
            <person name="Varghese N."/>
            <person name="Submissions S."/>
        </authorList>
    </citation>
    <scope>NUCLEOTIDE SEQUENCE [LARGE SCALE GENOMIC DNA]</scope>
    <source>
        <strain evidence="4">DSM 45722</strain>
    </source>
</reference>
<feature type="region of interest" description="Disordered" evidence="1">
    <location>
        <begin position="123"/>
        <end position="153"/>
    </location>
</feature>
<keyword evidence="4" id="KW-1185">Reference proteome</keyword>
<evidence type="ECO:0000313" key="3">
    <source>
        <dbReference type="EMBL" id="SCX54286.1"/>
    </source>
</evidence>
<dbReference type="RefSeq" id="WP_092805811.1">
    <property type="nucleotide sequence ID" value="NZ_FMUH01000005.1"/>
</dbReference>
<dbReference type="EMBL" id="FMUH01000005">
    <property type="protein sequence ID" value="SCX54286.1"/>
    <property type="molecule type" value="Genomic_DNA"/>
</dbReference>
<dbReference type="Proteomes" id="UP000198981">
    <property type="component" value="Unassembled WGS sequence"/>
</dbReference>
<feature type="transmembrane region" description="Helical" evidence="2">
    <location>
        <begin position="52"/>
        <end position="70"/>
    </location>
</feature>
<evidence type="ECO:0000256" key="1">
    <source>
        <dbReference type="SAM" id="MobiDB-lite"/>
    </source>
</evidence>
<keyword evidence="2" id="KW-1133">Transmembrane helix</keyword>
<keyword evidence="2" id="KW-0812">Transmembrane</keyword>
<dbReference type="OrthoDB" id="5195204at2"/>
<dbReference type="Pfam" id="PF17240">
    <property type="entry name" value="DUF5313"/>
    <property type="match status" value="1"/>
</dbReference>
<name>A0A1G4YLC1_9ACTN</name>
<gene>
    <name evidence="3" type="ORF">SAMN03159343_3052</name>
</gene>